<name>A0A0A9ENY2_ARUDO</name>
<sequence>MAVLQRIPFGGRRRRQ</sequence>
<evidence type="ECO:0000313" key="1">
    <source>
        <dbReference type="EMBL" id="JAD97742.1"/>
    </source>
</evidence>
<reference evidence="1" key="2">
    <citation type="journal article" date="2015" name="Data Brief">
        <title>Shoot transcriptome of the giant reed, Arundo donax.</title>
        <authorList>
            <person name="Barrero R.A."/>
            <person name="Guerrero F.D."/>
            <person name="Moolhuijzen P."/>
            <person name="Goolsby J.A."/>
            <person name="Tidwell J."/>
            <person name="Bellgard S.E."/>
            <person name="Bellgard M.I."/>
        </authorList>
    </citation>
    <scope>NUCLEOTIDE SEQUENCE</scope>
    <source>
        <tissue evidence="1">Shoot tissue taken approximately 20 cm above the soil surface</tissue>
    </source>
</reference>
<dbReference type="AlphaFoldDB" id="A0A0A9ENY2"/>
<organism evidence="1">
    <name type="scientific">Arundo donax</name>
    <name type="common">Giant reed</name>
    <name type="synonym">Donax arundinaceus</name>
    <dbReference type="NCBI Taxonomy" id="35708"/>
    <lineage>
        <taxon>Eukaryota</taxon>
        <taxon>Viridiplantae</taxon>
        <taxon>Streptophyta</taxon>
        <taxon>Embryophyta</taxon>
        <taxon>Tracheophyta</taxon>
        <taxon>Spermatophyta</taxon>
        <taxon>Magnoliopsida</taxon>
        <taxon>Liliopsida</taxon>
        <taxon>Poales</taxon>
        <taxon>Poaceae</taxon>
        <taxon>PACMAD clade</taxon>
        <taxon>Arundinoideae</taxon>
        <taxon>Arundineae</taxon>
        <taxon>Arundo</taxon>
    </lineage>
</organism>
<accession>A0A0A9ENY2</accession>
<protein>
    <submittedName>
        <fullName evidence="1">Uncharacterized protein</fullName>
    </submittedName>
</protein>
<proteinExistence type="predicted"/>
<dbReference type="EMBL" id="GBRH01200153">
    <property type="protein sequence ID" value="JAD97742.1"/>
    <property type="molecule type" value="Transcribed_RNA"/>
</dbReference>
<reference evidence="1" key="1">
    <citation type="submission" date="2014-09" db="EMBL/GenBank/DDBJ databases">
        <authorList>
            <person name="Magalhaes I.L.F."/>
            <person name="Oliveira U."/>
            <person name="Santos F.R."/>
            <person name="Vidigal T.H.D.A."/>
            <person name="Brescovit A.D."/>
            <person name="Santos A.J."/>
        </authorList>
    </citation>
    <scope>NUCLEOTIDE SEQUENCE</scope>
    <source>
        <tissue evidence="1">Shoot tissue taken approximately 20 cm above the soil surface</tissue>
    </source>
</reference>